<keyword evidence="5" id="KW-1185">Reference proteome</keyword>
<dbReference type="EMBL" id="BPLR01020784">
    <property type="protein sequence ID" value="GIX82477.1"/>
    <property type="molecule type" value="Genomic_DNA"/>
</dbReference>
<keyword evidence="3" id="KW-0067">ATP-binding</keyword>
<protein>
    <submittedName>
        <fullName evidence="4">Heat shock protein 70 B2</fullName>
    </submittedName>
</protein>
<comment type="caution">
    <text evidence="4">The sequence shown here is derived from an EMBL/GenBank/DDBJ whole genome shotgun (WGS) entry which is preliminary data.</text>
</comment>
<dbReference type="Gene3D" id="3.30.30.30">
    <property type="match status" value="1"/>
</dbReference>
<dbReference type="FunFam" id="3.30.420.40:FF:000545">
    <property type="entry name" value="Endoplasmic reticulum chaperone BiP"/>
    <property type="match status" value="1"/>
</dbReference>
<dbReference type="Gene3D" id="3.30.420.40">
    <property type="match status" value="2"/>
</dbReference>
<sequence>MCKEKPISLAPEEVSALILSRLKTAAEASLGQKITNVVLTIPAHFNDSQREATKAAGKIAGFDDVKLIAEPTAAAVAYSFNNADQNPHTFMVFHLGTGNFEITVLTIKDKSTFELKTTLGDAYLGGLISIKCF</sequence>
<dbReference type="AlphaFoldDB" id="A0AAV4NCE0"/>
<dbReference type="Pfam" id="PF00012">
    <property type="entry name" value="HSP70"/>
    <property type="match status" value="1"/>
</dbReference>
<gene>
    <name evidence="4" type="primary">HSP70B2</name>
    <name evidence="4" type="ORF">CEXT_801111</name>
</gene>
<keyword evidence="4" id="KW-0346">Stress response</keyword>
<dbReference type="GO" id="GO:0005524">
    <property type="term" value="F:ATP binding"/>
    <property type="evidence" value="ECO:0007669"/>
    <property type="project" value="UniProtKB-KW"/>
</dbReference>
<name>A0AAV4NCE0_CAEEX</name>
<evidence type="ECO:0000256" key="3">
    <source>
        <dbReference type="ARBA" id="ARBA00022840"/>
    </source>
</evidence>
<accession>A0AAV4NCE0</accession>
<dbReference type="Proteomes" id="UP001054945">
    <property type="component" value="Unassembled WGS sequence"/>
</dbReference>
<dbReference type="InterPro" id="IPR043129">
    <property type="entry name" value="ATPase_NBD"/>
</dbReference>
<evidence type="ECO:0000313" key="5">
    <source>
        <dbReference type="Proteomes" id="UP001054945"/>
    </source>
</evidence>
<evidence type="ECO:0000313" key="4">
    <source>
        <dbReference type="EMBL" id="GIX82477.1"/>
    </source>
</evidence>
<proteinExistence type="inferred from homology"/>
<evidence type="ECO:0000256" key="2">
    <source>
        <dbReference type="ARBA" id="ARBA00022741"/>
    </source>
</evidence>
<keyword evidence="2" id="KW-0547">Nucleotide-binding</keyword>
<dbReference type="PRINTS" id="PR00301">
    <property type="entry name" value="HEATSHOCK70"/>
</dbReference>
<dbReference type="SUPFAM" id="SSF53067">
    <property type="entry name" value="Actin-like ATPase domain"/>
    <property type="match status" value="1"/>
</dbReference>
<dbReference type="GO" id="GO:0140662">
    <property type="term" value="F:ATP-dependent protein folding chaperone"/>
    <property type="evidence" value="ECO:0007669"/>
    <property type="project" value="InterPro"/>
</dbReference>
<organism evidence="4 5">
    <name type="scientific">Caerostris extrusa</name>
    <name type="common">Bark spider</name>
    <name type="synonym">Caerostris bankana</name>
    <dbReference type="NCBI Taxonomy" id="172846"/>
    <lineage>
        <taxon>Eukaryota</taxon>
        <taxon>Metazoa</taxon>
        <taxon>Ecdysozoa</taxon>
        <taxon>Arthropoda</taxon>
        <taxon>Chelicerata</taxon>
        <taxon>Arachnida</taxon>
        <taxon>Araneae</taxon>
        <taxon>Araneomorphae</taxon>
        <taxon>Entelegynae</taxon>
        <taxon>Araneoidea</taxon>
        <taxon>Araneidae</taxon>
        <taxon>Caerostris</taxon>
    </lineage>
</organism>
<dbReference type="PANTHER" id="PTHR19375">
    <property type="entry name" value="HEAT SHOCK PROTEIN 70KDA"/>
    <property type="match status" value="1"/>
</dbReference>
<dbReference type="InterPro" id="IPR013126">
    <property type="entry name" value="Hsp_70_fam"/>
</dbReference>
<comment type="similarity">
    <text evidence="1">Belongs to the heat shock protein 70 family.</text>
</comment>
<reference evidence="4 5" key="1">
    <citation type="submission" date="2021-06" db="EMBL/GenBank/DDBJ databases">
        <title>Caerostris extrusa draft genome.</title>
        <authorList>
            <person name="Kono N."/>
            <person name="Arakawa K."/>
        </authorList>
    </citation>
    <scope>NUCLEOTIDE SEQUENCE [LARGE SCALE GENOMIC DNA]</scope>
</reference>
<evidence type="ECO:0000256" key="1">
    <source>
        <dbReference type="ARBA" id="ARBA00007381"/>
    </source>
</evidence>